<dbReference type="InterPro" id="IPR039261">
    <property type="entry name" value="FNR_nucleotide-bd"/>
</dbReference>
<accession>A0ABQ8GMB8</accession>
<comment type="subcellular location">
    <subcellularLocation>
        <location evidence="1">Membrane</location>
        <topology evidence="1">Multi-pass membrane protein</topology>
    </subcellularLocation>
</comment>
<keyword evidence="3 8" id="KW-0812">Transmembrane</keyword>
<dbReference type="Gene3D" id="3.40.50.80">
    <property type="entry name" value="Nucleotide-binding domain of ferredoxin-NADP reductase (FNR) module"/>
    <property type="match status" value="1"/>
</dbReference>
<dbReference type="SFLD" id="SFLDS00052">
    <property type="entry name" value="Ferric_Reductase_Domain"/>
    <property type="match status" value="1"/>
</dbReference>
<reference evidence="10 11" key="1">
    <citation type="journal article" date="2021" name="Nat. Commun.">
        <title>Genetic determinants of endophytism in the Arabidopsis root mycobiome.</title>
        <authorList>
            <person name="Mesny F."/>
            <person name="Miyauchi S."/>
            <person name="Thiergart T."/>
            <person name="Pickel B."/>
            <person name="Atanasova L."/>
            <person name="Karlsson M."/>
            <person name="Huettel B."/>
            <person name="Barry K.W."/>
            <person name="Haridas S."/>
            <person name="Chen C."/>
            <person name="Bauer D."/>
            <person name="Andreopoulos W."/>
            <person name="Pangilinan J."/>
            <person name="LaButti K."/>
            <person name="Riley R."/>
            <person name="Lipzen A."/>
            <person name="Clum A."/>
            <person name="Drula E."/>
            <person name="Henrissat B."/>
            <person name="Kohler A."/>
            <person name="Grigoriev I.V."/>
            <person name="Martin F.M."/>
            <person name="Hacquard S."/>
        </authorList>
    </citation>
    <scope>NUCLEOTIDE SEQUENCE [LARGE SCALE GENOMIC DNA]</scope>
    <source>
        <strain evidence="10 11">MPI-SDFR-AT-0080</strain>
    </source>
</reference>
<feature type="compositionally biased region" description="Low complexity" evidence="7">
    <location>
        <begin position="525"/>
        <end position="541"/>
    </location>
</feature>
<feature type="transmembrane region" description="Helical" evidence="8">
    <location>
        <begin position="348"/>
        <end position="368"/>
    </location>
</feature>
<feature type="compositionally biased region" description="Polar residues" evidence="7">
    <location>
        <begin position="477"/>
        <end position="487"/>
    </location>
</feature>
<keyword evidence="5" id="KW-0406">Ion transport</keyword>
<name>A0ABQ8GMB8_9PEZI</name>
<dbReference type="Pfam" id="PF01794">
    <property type="entry name" value="Ferric_reduct"/>
    <property type="match status" value="1"/>
</dbReference>
<dbReference type="PANTHER" id="PTHR32361">
    <property type="entry name" value="FERRIC/CUPRIC REDUCTASE TRANSMEMBRANE COMPONENT"/>
    <property type="match status" value="1"/>
</dbReference>
<feature type="transmembrane region" description="Helical" evidence="8">
    <location>
        <begin position="243"/>
        <end position="264"/>
    </location>
</feature>
<keyword evidence="11" id="KW-1185">Reference proteome</keyword>
<gene>
    <name evidence="10" type="ORF">B0J12DRAFT_565945</name>
</gene>
<keyword evidence="4 8" id="KW-1133">Transmembrane helix</keyword>
<dbReference type="SFLD" id="SFLDG01168">
    <property type="entry name" value="Ferric_reductase_subgroup_(FRE"/>
    <property type="match status" value="1"/>
</dbReference>
<comment type="caution">
    <text evidence="10">The sequence shown here is derived from an EMBL/GenBank/DDBJ whole genome shotgun (WGS) entry which is preliminary data.</text>
</comment>
<dbReference type="Proteomes" id="UP000774617">
    <property type="component" value="Unassembled WGS sequence"/>
</dbReference>
<dbReference type="SUPFAM" id="SSF52343">
    <property type="entry name" value="Ferredoxin reductase-like, C-terminal NADP-linked domain"/>
    <property type="match status" value="1"/>
</dbReference>
<dbReference type="InterPro" id="IPR051410">
    <property type="entry name" value="Ferric/Cupric_Reductase"/>
</dbReference>
<evidence type="ECO:0000256" key="2">
    <source>
        <dbReference type="ARBA" id="ARBA00022448"/>
    </source>
</evidence>
<protein>
    <submittedName>
        <fullName evidence="10">Ferric reductase like transmembrane component-domain-containing protein</fullName>
    </submittedName>
</protein>
<proteinExistence type="predicted"/>
<feature type="domain" description="Ferric oxidoreductase" evidence="9">
    <location>
        <begin position="247"/>
        <end position="364"/>
    </location>
</feature>
<feature type="compositionally biased region" description="Low complexity" evidence="7">
    <location>
        <begin position="462"/>
        <end position="476"/>
    </location>
</feature>
<feature type="transmembrane region" description="Helical" evidence="8">
    <location>
        <begin position="205"/>
        <end position="223"/>
    </location>
</feature>
<evidence type="ECO:0000256" key="7">
    <source>
        <dbReference type="SAM" id="MobiDB-lite"/>
    </source>
</evidence>
<dbReference type="PANTHER" id="PTHR32361:SF9">
    <property type="entry name" value="FERRIC REDUCTASE TRANSMEMBRANE COMPONENT 3-RELATED"/>
    <property type="match status" value="1"/>
</dbReference>
<dbReference type="InterPro" id="IPR013130">
    <property type="entry name" value="Fe3_Rdtase_TM_dom"/>
</dbReference>
<evidence type="ECO:0000256" key="5">
    <source>
        <dbReference type="ARBA" id="ARBA00023065"/>
    </source>
</evidence>
<evidence type="ECO:0000256" key="6">
    <source>
        <dbReference type="ARBA" id="ARBA00023136"/>
    </source>
</evidence>
<evidence type="ECO:0000256" key="3">
    <source>
        <dbReference type="ARBA" id="ARBA00022692"/>
    </source>
</evidence>
<evidence type="ECO:0000313" key="11">
    <source>
        <dbReference type="Proteomes" id="UP000774617"/>
    </source>
</evidence>
<feature type="region of interest" description="Disordered" evidence="7">
    <location>
        <begin position="524"/>
        <end position="553"/>
    </location>
</feature>
<feature type="transmembrane region" description="Helical" evidence="8">
    <location>
        <begin position="319"/>
        <end position="341"/>
    </location>
</feature>
<organism evidence="10 11">
    <name type="scientific">Macrophomina phaseolina</name>
    <dbReference type="NCBI Taxonomy" id="35725"/>
    <lineage>
        <taxon>Eukaryota</taxon>
        <taxon>Fungi</taxon>
        <taxon>Dikarya</taxon>
        <taxon>Ascomycota</taxon>
        <taxon>Pezizomycotina</taxon>
        <taxon>Dothideomycetes</taxon>
        <taxon>Dothideomycetes incertae sedis</taxon>
        <taxon>Botryosphaeriales</taxon>
        <taxon>Botryosphaeriaceae</taxon>
        <taxon>Macrophomina</taxon>
    </lineage>
</organism>
<evidence type="ECO:0000259" key="9">
    <source>
        <dbReference type="Pfam" id="PF01794"/>
    </source>
</evidence>
<dbReference type="CDD" id="cd06186">
    <property type="entry name" value="NOX_Duox_like_FAD_NADP"/>
    <property type="match status" value="1"/>
</dbReference>
<evidence type="ECO:0000256" key="1">
    <source>
        <dbReference type="ARBA" id="ARBA00004141"/>
    </source>
</evidence>
<sequence length="697" mass="77225">MYHPSCAFACRAAVVSAPLECSDHGGSGGHMGHGSSSTTPECRAGDTPFLTTLAWCINSTCTDFHVDAWRLEKYWTEKATGDVDVLPKWTYAGALQQVQSPPATELDPEEILNSTAIVPSDSWQAEKNSMEYFEKQETWHARYGLVLLVTGCAAPILATLLCLTPCTTHLVDAFKPYLVYPSLIGNYQVEPLPYLLGNAPTMGQALYVIIFAILNVVLAAVSYPSTQPNTWFEDTYQEIMAYVANRTGVLAFAVLPLVILFAGRNNILLWLTNWSHSTYMLLHRWVARIFAVQVIVHSIVELVLYKNMGSYEEELVQPYWIWGIVATVATCIMLLASVLFLRRRSYELFLILHILLAVFVIVGCWYHVEFLFQRKWGYEYWLYAACAVWFTDRLLRVLRVARTGLLRASVTDISELIVRVDIEGVNWSASSFRKNTHAYAYFPTLNPFRPWENHPFSVIPTALLHPPRTHTPTNTRSATPSTHSISSPDPEKSAAATTTITKPDPASLKRPSMTLYIRKSPNRGLTSLLHPTPSPSLPSLLDGPYASTASPSPAHRPDRLLLLAGGIGITGVLPSLIYAHDPLHSSTTSVALHWSLKTRDEALVGDLMPLLEDVQSGGARGCGGAEVSVSVGQRLEVEAILEREAGAGWRRVRVVVCGPGGLCDRVRAGVVEMGRRRMRQGGKAKMVWDLEVDAFSW</sequence>
<keyword evidence="2" id="KW-0813">Transport</keyword>
<evidence type="ECO:0000256" key="8">
    <source>
        <dbReference type="SAM" id="Phobius"/>
    </source>
</evidence>
<evidence type="ECO:0000256" key="4">
    <source>
        <dbReference type="ARBA" id="ARBA00022989"/>
    </source>
</evidence>
<dbReference type="EMBL" id="JAGTJR010000005">
    <property type="protein sequence ID" value="KAH7060780.1"/>
    <property type="molecule type" value="Genomic_DNA"/>
</dbReference>
<feature type="transmembrane region" description="Helical" evidence="8">
    <location>
        <begin position="285"/>
        <end position="304"/>
    </location>
</feature>
<evidence type="ECO:0000313" key="10">
    <source>
        <dbReference type="EMBL" id="KAH7060780.1"/>
    </source>
</evidence>
<keyword evidence="6 8" id="KW-0472">Membrane</keyword>
<feature type="region of interest" description="Disordered" evidence="7">
    <location>
        <begin position="462"/>
        <end position="512"/>
    </location>
</feature>